<evidence type="ECO:0000256" key="1">
    <source>
        <dbReference type="ARBA" id="ARBA00004377"/>
    </source>
</evidence>
<dbReference type="Proteomes" id="UP001319121">
    <property type="component" value="Chromosome"/>
</dbReference>
<dbReference type="Gene3D" id="3.30.1360.100">
    <property type="entry name" value="General secretion pathway protein M, EpsM"/>
    <property type="match status" value="1"/>
</dbReference>
<keyword evidence="4" id="KW-1003">Cell membrane</keyword>
<evidence type="ECO:0000256" key="3">
    <source>
        <dbReference type="ARBA" id="ARBA00022448"/>
    </source>
</evidence>
<dbReference type="GO" id="GO:0015628">
    <property type="term" value="P:protein secretion by the type II secretion system"/>
    <property type="evidence" value="ECO:0007669"/>
    <property type="project" value="InterPro"/>
</dbReference>
<evidence type="ECO:0000256" key="6">
    <source>
        <dbReference type="ARBA" id="ARBA00022692"/>
    </source>
</evidence>
<evidence type="ECO:0000256" key="5">
    <source>
        <dbReference type="ARBA" id="ARBA00022519"/>
    </source>
</evidence>
<organism evidence="10 11">
    <name type="scientific">Ferrigenium kumadai</name>
    <dbReference type="NCBI Taxonomy" id="1682490"/>
    <lineage>
        <taxon>Bacteria</taxon>
        <taxon>Pseudomonadati</taxon>
        <taxon>Pseudomonadota</taxon>
        <taxon>Betaproteobacteria</taxon>
        <taxon>Nitrosomonadales</taxon>
        <taxon>Gallionellaceae</taxon>
        <taxon>Ferrigenium</taxon>
    </lineage>
</organism>
<keyword evidence="6" id="KW-0812">Transmembrane</keyword>
<dbReference type="KEGG" id="fku:FGKAn22_21240"/>
<evidence type="ECO:0000256" key="7">
    <source>
        <dbReference type="ARBA" id="ARBA00022927"/>
    </source>
</evidence>
<sequence>MKARWQAFKKRHWDGRASSERRAIALGALALSPLFAYLLVWQPAHVAGTKLRDSVPAMRAQAAHLRAQAAEAETLRHHPKPAVLDANALKTAIEESAVRHQMRDALTSLDAQQPNAARITLAAVPFEQWLNWLRNLQQEQHIRAESVGIAALPQTGMVKINATLTNGGAQ</sequence>
<dbReference type="Pfam" id="PF04612">
    <property type="entry name" value="T2SSM"/>
    <property type="match status" value="1"/>
</dbReference>
<keyword evidence="7" id="KW-0653">Protein transport</keyword>
<dbReference type="GO" id="GO:0015627">
    <property type="term" value="C:type II protein secretion system complex"/>
    <property type="evidence" value="ECO:0007669"/>
    <property type="project" value="InterPro"/>
</dbReference>
<keyword evidence="3" id="KW-0813">Transport</keyword>
<keyword evidence="8" id="KW-1133">Transmembrane helix</keyword>
<dbReference type="InterPro" id="IPR023229">
    <property type="entry name" value="T2SS_M_periplasmic_sf"/>
</dbReference>
<reference evidence="10 11" key="1">
    <citation type="submission" date="2019-03" db="EMBL/GenBank/DDBJ databases">
        <title>Complete genome sequence of Ferrigenium kumadai strain An22, a microaerophilic iron-oxidizing bacterium isolated from a paddy field soil.</title>
        <authorList>
            <person name="Watanabe T."/>
            <person name="Asakawa S."/>
        </authorList>
    </citation>
    <scope>NUCLEOTIDE SEQUENCE [LARGE SCALE GENOMIC DNA]</scope>
    <source>
        <strain evidence="10 11">An22</strain>
    </source>
</reference>
<comment type="subcellular location">
    <subcellularLocation>
        <location evidence="1">Cell inner membrane</location>
        <topology evidence="1">Single-pass membrane protein</topology>
    </subcellularLocation>
</comment>
<name>A0AAN1W122_9PROT</name>
<keyword evidence="9" id="KW-0472">Membrane</keyword>
<dbReference type="AlphaFoldDB" id="A0AAN1W122"/>
<gene>
    <name evidence="10" type="ORF">FGKAn22_21240</name>
</gene>
<dbReference type="InterPro" id="IPR007690">
    <property type="entry name" value="T2SS_GspM"/>
</dbReference>
<keyword evidence="5" id="KW-0997">Cell inner membrane</keyword>
<dbReference type="EMBL" id="AP019536">
    <property type="protein sequence ID" value="BBJ00432.1"/>
    <property type="molecule type" value="Genomic_DNA"/>
</dbReference>
<evidence type="ECO:0000256" key="2">
    <source>
        <dbReference type="ARBA" id="ARBA00010637"/>
    </source>
</evidence>
<evidence type="ECO:0000313" key="10">
    <source>
        <dbReference type="EMBL" id="BBJ00432.1"/>
    </source>
</evidence>
<dbReference type="RefSeq" id="WP_212785671.1">
    <property type="nucleotide sequence ID" value="NZ_AP019536.1"/>
</dbReference>
<proteinExistence type="inferred from homology"/>
<evidence type="ECO:0000256" key="4">
    <source>
        <dbReference type="ARBA" id="ARBA00022475"/>
    </source>
</evidence>
<protein>
    <recommendedName>
        <fullName evidence="12">General secretion pathway protein M</fullName>
    </recommendedName>
</protein>
<accession>A0AAN1W122</accession>
<evidence type="ECO:0000256" key="8">
    <source>
        <dbReference type="ARBA" id="ARBA00022989"/>
    </source>
</evidence>
<comment type="similarity">
    <text evidence="2">Belongs to the GSP M family.</text>
</comment>
<dbReference type="SUPFAM" id="SSF103054">
    <property type="entry name" value="General secretion pathway protein M, EpsM"/>
    <property type="match status" value="1"/>
</dbReference>
<keyword evidence="11" id="KW-1185">Reference proteome</keyword>
<dbReference type="GO" id="GO:0005886">
    <property type="term" value="C:plasma membrane"/>
    <property type="evidence" value="ECO:0007669"/>
    <property type="project" value="UniProtKB-SubCell"/>
</dbReference>
<evidence type="ECO:0008006" key="12">
    <source>
        <dbReference type="Google" id="ProtNLM"/>
    </source>
</evidence>
<evidence type="ECO:0000256" key="9">
    <source>
        <dbReference type="ARBA" id="ARBA00023136"/>
    </source>
</evidence>
<evidence type="ECO:0000313" key="11">
    <source>
        <dbReference type="Proteomes" id="UP001319121"/>
    </source>
</evidence>